<comment type="caution">
    <text evidence="1">The sequence shown here is derived from an EMBL/GenBank/DDBJ whole genome shotgun (WGS) entry which is preliminary data.</text>
</comment>
<protein>
    <submittedName>
        <fullName evidence="1">Uncharacterized protein</fullName>
    </submittedName>
</protein>
<dbReference type="AlphaFoldDB" id="A0A2A4JJ88"/>
<sequence length="311" mass="36314">MRGLLEFVMKDLISNQLLITETFDNIDKAIETDLASLSQEREDYAQKSINALKQLWSIFEDNELLLREAQTKDDNYFTDNIFNKVKDEYGTILPVLHEYMENAAAEPSSAAGETENVLISQQRSYFKALENEIRGIYIDRVQVQEEMEDWQRTLKARWQTIDGCHKLIREEFANRWPDVAYELEYVQYKNMCETTISLFNYKIDALLNPVVRVIPHIGIPTWRMFDNHAEVHPFAVNSVAWINFDTLSAVIRNNKISEGEKRQLLIRTFLSYQIYDPLAVDESFWEREAGDRHDGNADWGKSISPGIYHVD</sequence>
<reference evidence="1" key="1">
    <citation type="submission" date="2017-09" db="EMBL/GenBank/DDBJ databases">
        <title>Contemporary evolution of a Lepidopteran species, Heliothis virescens, in response to modern agricultural practices.</title>
        <authorList>
            <person name="Fritz M.L."/>
            <person name="Deyonke A.M."/>
            <person name="Papanicolaou A."/>
            <person name="Micinski S."/>
            <person name="Westbrook J."/>
            <person name="Gould F."/>
        </authorList>
    </citation>
    <scope>NUCLEOTIDE SEQUENCE [LARGE SCALE GENOMIC DNA]</scope>
    <source>
        <strain evidence="1">HvINT-</strain>
        <tissue evidence="1">Whole body</tissue>
    </source>
</reference>
<gene>
    <name evidence="1" type="ORF">B5V51_1379</name>
</gene>
<proteinExistence type="predicted"/>
<name>A0A2A4JJ88_HELVI</name>
<accession>A0A2A4JJ88</accession>
<evidence type="ECO:0000313" key="1">
    <source>
        <dbReference type="EMBL" id="PCG71889.1"/>
    </source>
</evidence>
<organism evidence="1">
    <name type="scientific">Heliothis virescens</name>
    <name type="common">Tobacco budworm moth</name>
    <dbReference type="NCBI Taxonomy" id="7102"/>
    <lineage>
        <taxon>Eukaryota</taxon>
        <taxon>Metazoa</taxon>
        <taxon>Ecdysozoa</taxon>
        <taxon>Arthropoda</taxon>
        <taxon>Hexapoda</taxon>
        <taxon>Insecta</taxon>
        <taxon>Pterygota</taxon>
        <taxon>Neoptera</taxon>
        <taxon>Endopterygota</taxon>
        <taxon>Lepidoptera</taxon>
        <taxon>Glossata</taxon>
        <taxon>Ditrysia</taxon>
        <taxon>Noctuoidea</taxon>
        <taxon>Noctuidae</taxon>
        <taxon>Heliothinae</taxon>
        <taxon>Heliothis</taxon>
    </lineage>
</organism>
<dbReference type="EMBL" id="NWSH01001274">
    <property type="protein sequence ID" value="PCG71889.1"/>
    <property type="molecule type" value="Genomic_DNA"/>
</dbReference>